<dbReference type="EMBL" id="AP021879">
    <property type="protein sequence ID" value="BBO88318.1"/>
    <property type="molecule type" value="Genomic_DNA"/>
</dbReference>
<dbReference type="RefSeq" id="WP_155309642.1">
    <property type="nucleotide sequence ID" value="NZ_AP021879.1"/>
</dbReference>
<proteinExistence type="predicted"/>
<feature type="domain" description="Glycosyltransferase 2-like" evidence="1">
    <location>
        <begin position="80"/>
        <end position="190"/>
    </location>
</feature>
<feature type="domain" description="Glycosyltransferase 2-like" evidence="1">
    <location>
        <begin position="4"/>
        <end position="61"/>
    </location>
</feature>
<name>A0A5K8A7D8_9BACT</name>
<evidence type="ECO:0000313" key="2">
    <source>
        <dbReference type="EMBL" id="BBO88318.1"/>
    </source>
</evidence>
<gene>
    <name evidence="2" type="ORF">DSCOOX_14980</name>
</gene>
<protein>
    <submittedName>
        <fullName evidence="2">Glycosyl transferase family 2</fullName>
    </submittedName>
</protein>
<evidence type="ECO:0000313" key="3">
    <source>
        <dbReference type="Proteomes" id="UP000422108"/>
    </source>
</evidence>
<dbReference type="PANTHER" id="PTHR22916:SF65">
    <property type="entry name" value="SLR1065 PROTEIN"/>
    <property type="match status" value="1"/>
</dbReference>
<keyword evidence="3" id="KW-1185">Reference proteome</keyword>
<dbReference type="Proteomes" id="UP000422108">
    <property type="component" value="Chromosome"/>
</dbReference>
<keyword evidence="2" id="KW-0808">Transferase</keyword>
<reference evidence="2 3" key="1">
    <citation type="submission" date="2019-11" db="EMBL/GenBank/DDBJ databases">
        <title>Comparative genomics of hydrocarbon-degrading Desulfosarcina strains.</title>
        <authorList>
            <person name="Watanabe M."/>
            <person name="Kojima H."/>
            <person name="Fukui M."/>
        </authorList>
    </citation>
    <scope>NUCLEOTIDE SEQUENCE [LARGE SCALE GENOMIC DNA]</scope>
    <source>
        <strain evidence="3">oXyS1</strain>
    </source>
</reference>
<dbReference type="Gene3D" id="3.90.550.10">
    <property type="entry name" value="Spore Coat Polysaccharide Biosynthesis Protein SpsA, Chain A"/>
    <property type="match status" value="1"/>
</dbReference>
<dbReference type="Pfam" id="PF00535">
    <property type="entry name" value="Glycos_transf_2"/>
    <property type="match status" value="2"/>
</dbReference>
<dbReference type="AlphaFoldDB" id="A0A5K8A7D8"/>
<sequence length="271" mass="31296">MPVSIIVPTFNQADYLRPCLDSIWFQDYPEIEIVLVNDGSTDETAHIIDGFLQDLNSARVSYASLYDGEQNQIRRVFHSRYPEQGRRLHILTHETNRGLAAALNTGFKACTGEMCTYVPSDNICLPTMVSALARPLSENADFTYADMFIVDDAMNIKRKFELPDYSFKRCFGDWYLCGVAKMYRRKLHDRFGYYDERLLAHDHELFQRFAMGGARFFHVAQPLMYVRAHDGDREVEIHSPTNWNRLLGESKEIVMKARGFLETQPGSENQL</sequence>
<evidence type="ECO:0000259" key="1">
    <source>
        <dbReference type="Pfam" id="PF00535"/>
    </source>
</evidence>
<dbReference type="InterPro" id="IPR029044">
    <property type="entry name" value="Nucleotide-diphossugar_trans"/>
</dbReference>
<dbReference type="PANTHER" id="PTHR22916">
    <property type="entry name" value="GLYCOSYLTRANSFERASE"/>
    <property type="match status" value="1"/>
</dbReference>
<accession>A0A5K8A7D8</accession>
<organism evidence="2 3">
    <name type="scientific">Desulfosarcina ovata subsp. ovata</name>
    <dbReference type="NCBI Taxonomy" id="2752305"/>
    <lineage>
        <taxon>Bacteria</taxon>
        <taxon>Pseudomonadati</taxon>
        <taxon>Thermodesulfobacteriota</taxon>
        <taxon>Desulfobacteria</taxon>
        <taxon>Desulfobacterales</taxon>
        <taxon>Desulfosarcinaceae</taxon>
        <taxon>Desulfosarcina</taxon>
    </lineage>
</organism>
<dbReference type="SUPFAM" id="SSF53448">
    <property type="entry name" value="Nucleotide-diphospho-sugar transferases"/>
    <property type="match status" value="1"/>
</dbReference>
<dbReference type="GO" id="GO:0016758">
    <property type="term" value="F:hexosyltransferase activity"/>
    <property type="evidence" value="ECO:0007669"/>
    <property type="project" value="UniProtKB-ARBA"/>
</dbReference>
<dbReference type="InterPro" id="IPR001173">
    <property type="entry name" value="Glyco_trans_2-like"/>
</dbReference>